<dbReference type="Proteomes" id="UP000294901">
    <property type="component" value="Unassembled WGS sequence"/>
</dbReference>
<dbReference type="RefSeq" id="WP_166661372.1">
    <property type="nucleotide sequence ID" value="NZ_BOMD01000045.1"/>
</dbReference>
<dbReference type="AlphaFoldDB" id="A0A4R6J797"/>
<sequence>MLADVMRPAQDAAKLTAAPLRPPADNEITDCPTAAYGLEQAAAVQSRLVQHAA</sequence>
<gene>
    <name evidence="1" type="ORF">C8E87_6750</name>
</gene>
<comment type="caution">
    <text evidence="1">The sequence shown here is derived from an EMBL/GenBank/DDBJ whole genome shotgun (WGS) entry which is preliminary data.</text>
</comment>
<protein>
    <submittedName>
        <fullName evidence="1">Uncharacterized protein</fullName>
    </submittedName>
</protein>
<reference evidence="1 2" key="1">
    <citation type="submission" date="2019-03" db="EMBL/GenBank/DDBJ databases">
        <title>Sequencing the genomes of 1000 actinobacteria strains.</title>
        <authorList>
            <person name="Klenk H.-P."/>
        </authorList>
    </citation>
    <scope>NUCLEOTIDE SEQUENCE [LARGE SCALE GENOMIC DNA]</scope>
    <source>
        <strain evidence="1 2">DSM 43805</strain>
    </source>
</reference>
<accession>A0A4R6J797</accession>
<dbReference type="EMBL" id="SNWR01000002">
    <property type="protein sequence ID" value="TDO31332.1"/>
    <property type="molecule type" value="Genomic_DNA"/>
</dbReference>
<evidence type="ECO:0000313" key="1">
    <source>
        <dbReference type="EMBL" id="TDO31332.1"/>
    </source>
</evidence>
<evidence type="ECO:0000313" key="2">
    <source>
        <dbReference type="Proteomes" id="UP000294901"/>
    </source>
</evidence>
<keyword evidence="2" id="KW-1185">Reference proteome</keyword>
<name>A0A4R6J797_9ACTN</name>
<proteinExistence type="predicted"/>
<organism evidence="1 2">
    <name type="scientific">Paractinoplanes brasiliensis</name>
    <dbReference type="NCBI Taxonomy" id="52695"/>
    <lineage>
        <taxon>Bacteria</taxon>
        <taxon>Bacillati</taxon>
        <taxon>Actinomycetota</taxon>
        <taxon>Actinomycetes</taxon>
        <taxon>Micromonosporales</taxon>
        <taxon>Micromonosporaceae</taxon>
        <taxon>Paractinoplanes</taxon>
    </lineage>
</organism>